<dbReference type="HOGENOM" id="CLU_306217_0_0_1"/>
<dbReference type="Proteomes" id="UP000014500">
    <property type="component" value="Unassembled WGS sequence"/>
</dbReference>
<dbReference type="Gene3D" id="1.10.8.10">
    <property type="entry name" value="DNA helicase RuvA subunit, C-terminal domain"/>
    <property type="match status" value="1"/>
</dbReference>
<evidence type="ECO:0008006" key="13">
    <source>
        <dbReference type="Google" id="ProtNLM"/>
    </source>
</evidence>
<feature type="region of interest" description="Disordered" evidence="8">
    <location>
        <begin position="332"/>
        <end position="364"/>
    </location>
</feature>
<dbReference type="InterPro" id="IPR001841">
    <property type="entry name" value="Znf_RING"/>
</dbReference>
<reference evidence="12" key="1">
    <citation type="submission" date="2011-05" db="EMBL/GenBank/DDBJ databases">
        <authorList>
            <person name="Richards S.R."/>
            <person name="Qu J."/>
            <person name="Jiang H."/>
            <person name="Jhangiani S.N."/>
            <person name="Agravi P."/>
            <person name="Goodspeed R."/>
            <person name="Gross S."/>
            <person name="Mandapat C."/>
            <person name="Jackson L."/>
            <person name="Mathew T."/>
            <person name="Pu L."/>
            <person name="Thornton R."/>
            <person name="Saada N."/>
            <person name="Wilczek-Boney K.B."/>
            <person name="Lee S."/>
            <person name="Kovar C."/>
            <person name="Wu Y."/>
            <person name="Scherer S.E."/>
            <person name="Worley K.C."/>
            <person name="Muzny D.M."/>
            <person name="Gibbs R."/>
        </authorList>
    </citation>
    <scope>NUCLEOTIDE SEQUENCE</scope>
    <source>
        <strain evidence="12">Brora</strain>
    </source>
</reference>
<dbReference type="GO" id="GO:0008270">
    <property type="term" value="F:zinc ion binding"/>
    <property type="evidence" value="ECO:0007669"/>
    <property type="project" value="UniProtKB-KW"/>
</dbReference>
<evidence type="ECO:0000313" key="12">
    <source>
        <dbReference type="Proteomes" id="UP000014500"/>
    </source>
</evidence>
<dbReference type="InterPro" id="IPR002867">
    <property type="entry name" value="IBR_dom"/>
</dbReference>
<dbReference type="Pfam" id="PF22191">
    <property type="entry name" value="IBR_1"/>
    <property type="match status" value="1"/>
</dbReference>
<sequence length="968" mass="109637">MSTGTSPPPQTISTQTNLSDGSAVEETRSGPIYRASSRSSLIGGDRDFSHSYRRPNPIQANSNSDQLPHFSSSRSSLYGGMSKDPSPVRTYFDEPEFGSNRQYAVDSVSRNDYYLNLEELIERRRQEKMRTQGFELVRLLREAEQNNFAADDLQIAMSHCGNQNAVQWLQENWKNMIDTIVTLVTNYGRDKKENDVGVISTTEAKESLRRHKGNIWAAVTDSVETRQRKFKDLQSRNNFNREEIIASLTANHGNVEAAYLELMKNAMKPFHMQIWGPPVGVENESGTAVLAALQGNNFDSMLIKPTAVTARSMDNNAYGNTRKMWVEEVTGGSEGVGGIQESKKSSNEGKLEYQPNRNTPHKVNRMGSFSDFGLGKAGSPTPMLSMDLDQFQDIDYEEEPVKNIEPESLYTSLEEIVADEEFEKNSRENEETIDAATEIILDTARTLMYDTKPTTTTPVVTAPAPQPPSLQAISAAQIEKMPQLLASSPPPPPPPLRTDASKKASSEFERRARMCLAEGKVSTYSQAEMFVKLIDLQFSESDAISASNECSEIDMAISFLQQDCELCYGKYPMRMMISMLNCVHRCCQSCAKNYYSIQIRDRNIMDVICPFCDQPDLTDDDIATDYFTNLDIILKNLVDYDIHELFQRKLRDRALMKDPNFRWCSQCSFGFIAPPPIIKLNCPDCKSVTCADCRKPWETQHTGISCEQFTAWKEANDPEFQAKGLEKHLEENGIDCPSCKFRYSLAKGGCMHFQCLQCKFDFCSGCGKPFKMGPKCNFSTMCMKLGLHAHHPRNCLFYLRDKDPADLQKLLRENNIQFNIEPPPLSAAALTDRAIFKCQVMEQKDIKGFGLKDDVCGKDVEEGYAGLCRMHYIEYLGGFIVRSKIDPVSIFTEDDLELCIRRFNIKLPPRNYKTKTSVYRKELLQNGVDPIAIFDQNDLQQELRRRVIAVPEKLQYQTDDAYREILSQ</sequence>
<feature type="domain" description="RING-type" evidence="9">
    <location>
        <begin position="564"/>
        <end position="613"/>
    </location>
</feature>
<keyword evidence="12" id="KW-1185">Reference proteome</keyword>
<dbReference type="GO" id="GO:0061630">
    <property type="term" value="F:ubiquitin protein ligase activity"/>
    <property type="evidence" value="ECO:0007669"/>
    <property type="project" value="TreeGrafter"/>
</dbReference>
<dbReference type="InterPro" id="IPR041031">
    <property type="entry name" value="RNF31_C"/>
</dbReference>
<dbReference type="SMART" id="SM00647">
    <property type="entry name" value="IBR"/>
    <property type="match status" value="2"/>
</dbReference>
<evidence type="ECO:0000256" key="8">
    <source>
        <dbReference type="SAM" id="MobiDB-lite"/>
    </source>
</evidence>
<keyword evidence="1" id="KW-0808">Transferase</keyword>
<evidence type="ECO:0000256" key="6">
    <source>
        <dbReference type="ARBA" id="ARBA00022833"/>
    </source>
</evidence>
<evidence type="ECO:0000256" key="2">
    <source>
        <dbReference type="ARBA" id="ARBA00022723"/>
    </source>
</evidence>
<dbReference type="Pfam" id="PF18091">
    <property type="entry name" value="E3_UbLigase_RBR"/>
    <property type="match status" value="1"/>
</dbReference>
<accession>T1JM07</accession>
<organism evidence="11 12">
    <name type="scientific">Strigamia maritima</name>
    <name type="common">European centipede</name>
    <name type="synonym">Geophilus maritimus</name>
    <dbReference type="NCBI Taxonomy" id="126957"/>
    <lineage>
        <taxon>Eukaryota</taxon>
        <taxon>Metazoa</taxon>
        <taxon>Ecdysozoa</taxon>
        <taxon>Arthropoda</taxon>
        <taxon>Myriapoda</taxon>
        <taxon>Chilopoda</taxon>
        <taxon>Pleurostigmophora</taxon>
        <taxon>Geophilomorpha</taxon>
        <taxon>Linotaeniidae</taxon>
        <taxon>Strigamia</taxon>
    </lineage>
</organism>
<reference evidence="11" key="2">
    <citation type="submission" date="2015-02" db="UniProtKB">
        <authorList>
            <consortium name="EnsemblMetazoa"/>
        </authorList>
    </citation>
    <scope>IDENTIFICATION</scope>
</reference>
<dbReference type="GO" id="GO:0097039">
    <property type="term" value="P:protein linear polyubiquitination"/>
    <property type="evidence" value="ECO:0007669"/>
    <property type="project" value="TreeGrafter"/>
</dbReference>
<dbReference type="PROSITE" id="PS50089">
    <property type="entry name" value="ZF_RING_2"/>
    <property type="match status" value="1"/>
</dbReference>
<dbReference type="PhylomeDB" id="T1JM07"/>
<keyword evidence="2" id="KW-0479">Metal-binding</keyword>
<dbReference type="InterPro" id="IPR047540">
    <property type="entry name" value="BRcat_RBR_RNF31-like"/>
</dbReference>
<dbReference type="PANTHER" id="PTHR16004:SF2">
    <property type="entry name" value="E3 UBIQUITIN-PROTEIN LIGASE LUBEL"/>
    <property type="match status" value="1"/>
</dbReference>
<evidence type="ECO:0000259" key="9">
    <source>
        <dbReference type="PROSITE" id="PS50089"/>
    </source>
</evidence>
<dbReference type="PROSITE" id="PS51873">
    <property type="entry name" value="TRIAD"/>
    <property type="match status" value="1"/>
</dbReference>
<feature type="domain" description="RING-type" evidence="10">
    <location>
        <begin position="560"/>
        <end position="794"/>
    </location>
</feature>
<dbReference type="GO" id="GO:0070530">
    <property type="term" value="F:K63-linked polyubiquitin modification-dependent protein binding"/>
    <property type="evidence" value="ECO:0007669"/>
    <property type="project" value="TreeGrafter"/>
</dbReference>
<dbReference type="STRING" id="126957.T1JM07"/>
<dbReference type="Gene3D" id="6.10.140.1100">
    <property type="match status" value="1"/>
</dbReference>
<dbReference type="Pfam" id="PF16678">
    <property type="entry name" value="UBA_HOIP"/>
    <property type="match status" value="1"/>
</dbReference>
<evidence type="ECO:0000256" key="5">
    <source>
        <dbReference type="ARBA" id="ARBA00022786"/>
    </source>
</evidence>
<dbReference type="Pfam" id="PF01485">
    <property type="entry name" value="IBR"/>
    <property type="match status" value="1"/>
</dbReference>
<dbReference type="Gene3D" id="1.20.120.1750">
    <property type="match status" value="1"/>
</dbReference>
<protein>
    <recommendedName>
        <fullName evidence="13">RING-type domain-containing protein</fullName>
    </recommendedName>
</protein>
<feature type="compositionally biased region" description="Pro residues" evidence="8">
    <location>
        <begin position="1"/>
        <end position="10"/>
    </location>
</feature>
<evidence type="ECO:0000256" key="4">
    <source>
        <dbReference type="ARBA" id="ARBA00022771"/>
    </source>
</evidence>
<evidence type="ECO:0000313" key="11">
    <source>
        <dbReference type="EnsemblMetazoa" id="SMAR014887-PA"/>
    </source>
</evidence>
<dbReference type="SUPFAM" id="SSF57850">
    <property type="entry name" value="RING/U-box"/>
    <property type="match status" value="3"/>
</dbReference>
<evidence type="ECO:0000256" key="7">
    <source>
        <dbReference type="PROSITE-ProRule" id="PRU00175"/>
    </source>
</evidence>
<dbReference type="GO" id="GO:0071797">
    <property type="term" value="C:LUBAC complex"/>
    <property type="evidence" value="ECO:0007669"/>
    <property type="project" value="InterPro"/>
</dbReference>
<feature type="region of interest" description="Disordered" evidence="8">
    <location>
        <begin position="484"/>
        <end position="503"/>
    </location>
</feature>
<feature type="compositionally biased region" description="Basic and acidic residues" evidence="8">
    <location>
        <begin position="341"/>
        <end position="351"/>
    </location>
</feature>
<dbReference type="CDD" id="cd20351">
    <property type="entry name" value="Rcat_RBR_HOIP"/>
    <property type="match status" value="1"/>
</dbReference>
<dbReference type="EnsemblMetazoa" id="SMAR014887-RA">
    <property type="protein sequence ID" value="SMAR014887-PA"/>
    <property type="gene ID" value="SMAR014887"/>
</dbReference>
<dbReference type="CDD" id="cd20337">
    <property type="entry name" value="BRcat_RBR_HOIP"/>
    <property type="match status" value="1"/>
</dbReference>
<keyword evidence="4 7" id="KW-0863">Zinc-finger</keyword>
<dbReference type="AlphaFoldDB" id="T1JM07"/>
<dbReference type="EMBL" id="JH431850">
    <property type="status" value="NOT_ANNOTATED_CDS"/>
    <property type="molecule type" value="Genomic_DNA"/>
</dbReference>
<dbReference type="GO" id="GO:0036435">
    <property type="term" value="F:K48-linked polyubiquitin modification-dependent protein binding"/>
    <property type="evidence" value="ECO:0007669"/>
    <property type="project" value="TreeGrafter"/>
</dbReference>
<dbReference type="OMA" id="SHNDSHY"/>
<proteinExistence type="predicted"/>
<feature type="region of interest" description="Disordered" evidence="8">
    <location>
        <begin position="1"/>
        <end position="89"/>
    </location>
</feature>
<dbReference type="InterPro" id="IPR026254">
    <property type="entry name" value="RNF31-like"/>
</dbReference>
<dbReference type="InterPro" id="IPR013083">
    <property type="entry name" value="Znf_RING/FYVE/PHD"/>
</dbReference>
<dbReference type="PANTHER" id="PTHR16004">
    <property type="entry name" value="RING FINGER PROTEIN 31-RELATED"/>
    <property type="match status" value="1"/>
</dbReference>
<keyword evidence="6" id="KW-0862">Zinc</keyword>
<keyword evidence="3" id="KW-0677">Repeat</keyword>
<name>T1JM07_STRMM</name>
<dbReference type="Gene3D" id="3.30.40.10">
    <property type="entry name" value="Zinc/RING finger domain, C3HC4 (zinc finger)"/>
    <property type="match status" value="1"/>
</dbReference>
<dbReference type="GO" id="GO:1990450">
    <property type="term" value="F:linear polyubiquitin binding"/>
    <property type="evidence" value="ECO:0007669"/>
    <property type="project" value="TreeGrafter"/>
</dbReference>
<keyword evidence="5" id="KW-0833">Ubl conjugation pathway</keyword>
<dbReference type="InterPro" id="IPR044066">
    <property type="entry name" value="TRIAD_supradom"/>
</dbReference>
<feature type="compositionally biased region" description="Polar residues" evidence="8">
    <location>
        <begin position="58"/>
        <end position="70"/>
    </location>
</feature>
<evidence type="ECO:0000256" key="1">
    <source>
        <dbReference type="ARBA" id="ARBA00022679"/>
    </source>
</evidence>
<evidence type="ECO:0000259" key="10">
    <source>
        <dbReference type="PROSITE" id="PS51873"/>
    </source>
</evidence>
<dbReference type="InterPro" id="IPR032065">
    <property type="entry name" value="RNF31-UBA"/>
</dbReference>
<dbReference type="eggNOG" id="KOG1812">
    <property type="taxonomic scope" value="Eukaryota"/>
</dbReference>
<evidence type="ECO:0000256" key="3">
    <source>
        <dbReference type="ARBA" id="ARBA00022737"/>
    </source>
</evidence>
<dbReference type="InterPro" id="IPR047542">
    <property type="entry name" value="Rcat_RBR_RNF31-like"/>
</dbReference>